<dbReference type="Pfam" id="PF08545">
    <property type="entry name" value="ACP_syn_III"/>
    <property type="match status" value="1"/>
</dbReference>
<sequence length="354" mass="39644">MKAKFDKVKISGICVSIPEHKICIDDELESVFQNDIKTLKRMKKVIGLNTRYICDENTCVSDLGKHAANALLEGLNIDKNSLDALIVVTQSPDFFMPSTACYLHHLLNLDSKTIAFDLGQACAGYLYGLFVAHSLIQSGAMSKILLVCGDTLSKFIHPKNINTAPIFGDGVSATLLEKTDFNEAFFKLASDGKHFDKLIIPKGAMRIPHANIFNNDSLMQTEEFRQLENLYMDGANIFNMALEHEPNSFKEILEFSKIKEKDIAFHLFHQSNTYLVDCIKEELKLNDDKVPNFIMEKYANLSACSLPALLCELDTPKEFKASLSAFGAGLSWGSAVLNFKDLYTKDILIYTKEK</sequence>
<dbReference type="CDD" id="cd00830">
    <property type="entry name" value="KAS_III"/>
    <property type="match status" value="1"/>
</dbReference>
<dbReference type="GO" id="GO:0004315">
    <property type="term" value="F:3-oxoacyl-[acyl-carrier-protein] synthase activity"/>
    <property type="evidence" value="ECO:0007669"/>
    <property type="project" value="InterPro"/>
</dbReference>
<keyword evidence="2" id="KW-0012">Acyltransferase</keyword>
<dbReference type="InterPro" id="IPR016039">
    <property type="entry name" value="Thiolase-like"/>
</dbReference>
<dbReference type="SUPFAM" id="SSF53901">
    <property type="entry name" value="Thiolase-like"/>
    <property type="match status" value="1"/>
</dbReference>
<dbReference type="AlphaFoldDB" id="A0A644SDI8"/>
<dbReference type="NCBIfam" id="NF009519">
    <property type="entry name" value="PRK12880.1"/>
    <property type="match status" value="1"/>
</dbReference>
<gene>
    <name evidence="6" type="ORF">BZ274_09355</name>
    <name evidence="5" type="ORF">ES716_07300</name>
</gene>
<evidence type="ECO:0000259" key="3">
    <source>
        <dbReference type="Pfam" id="PF08541"/>
    </source>
</evidence>
<dbReference type="PANTHER" id="PTHR34069">
    <property type="entry name" value="3-OXOACYL-[ACYL-CARRIER-PROTEIN] SYNTHASE 3"/>
    <property type="match status" value="1"/>
</dbReference>
<comment type="caution">
    <text evidence="6">The sequence shown here is derived from an EMBL/GenBank/DDBJ whole genome shotgun (WGS) entry which is preliminary data.</text>
</comment>
<dbReference type="InterPro" id="IPR013751">
    <property type="entry name" value="ACP_syn_III_N"/>
</dbReference>
<feature type="domain" description="Beta-ketoacyl-[acyl-carrier-protein] synthase III C-terminal" evidence="3">
    <location>
        <begin position="253"/>
        <end position="338"/>
    </location>
</feature>
<evidence type="ECO:0000259" key="4">
    <source>
        <dbReference type="Pfam" id="PF08545"/>
    </source>
</evidence>
<dbReference type="EMBL" id="AACBVJ010000040">
    <property type="protein sequence ID" value="EAJ9198353.1"/>
    <property type="molecule type" value="Genomic_DNA"/>
</dbReference>
<dbReference type="InterPro" id="IPR013747">
    <property type="entry name" value="ACP_syn_III_C"/>
</dbReference>
<evidence type="ECO:0000313" key="8">
    <source>
        <dbReference type="Proteomes" id="UP000576616"/>
    </source>
</evidence>
<evidence type="ECO:0000313" key="5">
    <source>
        <dbReference type="EMBL" id="EAH8157720.1"/>
    </source>
</evidence>
<dbReference type="Gene3D" id="3.40.47.10">
    <property type="match status" value="1"/>
</dbReference>
<proteinExistence type="predicted"/>
<reference evidence="6 7" key="1">
    <citation type="submission" date="2018-05" db="EMBL/GenBank/DDBJ databases">
        <authorList>
            <consortium name="PulseNet: The National Subtyping Network for Foodborne Disease Surveillance"/>
            <person name="Tarr C.L."/>
            <person name="Trees E."/>
            <person name="Katz L.S."/>
            <person name="Carleton-Romer H.A."/>
            <person name="Stroika S."/>
            <person name="Kucerova Z."/>
            <person name="Roache K.F."/>
            <person name="Sabol A.L."/>
            <person name="Besser J."/>
            <person name="Gerner-Smidt P."/>
        </authorList>
    </citation>
    <scope>NUCLEOTIDE SEQUENCE [LARGE SCALE GENOMIC DNA]</scope>
    <source>
        <strain evidence="6 7">PNUSAC001435</strain>
        <strain evidence="5 8">PNUSAC007828</strain>
    </source>
</reference>
<feature type="domain" description="Beta-ketoacyl-[acyl-carrier-protein] synthase III N-terminal" evidence="4">
    <location>
        <begin position="116"/>
        <end position="191"/>
    </location>
</feature>
<dbReference type="GO" id="GO:0006633">
    <property type="term" value="P:fatty acid biosynthetic process"/>
    <property type="evidence" value="ECO:0007669"/>
    <property type="project" value="InterPro"/>
</dbReference>
<evidence type="ECO:0000256" key="1">
    <source>
        <dbReference type="ARBA" id="ARBA00022679"/>
    </source>
</evidence>
<dbReference type="Pfam" id="PF08541">
    <property type="entry name" value="ACP_syn_III_C"/>
    <property type="match status" value="1"/>
</dbReference>
<evidence type="ECO:0000256" key="2">
    <source>
        <dbReference type="ARBA" id="ARBA00023315"/>
    </source>
</evidence>
<keyword evidence="1" id="KW-0808">Transferase</keyword>
<evidence type="ECO:0000313" key="7">
    <source>
        <dbReference type="Proteomes" id="UP000382436"/>
    </source>
</evidence>
<dbReference type="PANTHER" id="PTHR34069:SF3">
    <property type="entry name" value="ACYL-COA:ACYL-COA ALKYLTRANSFERASE"/>
    <property type="match status" value="1"/>
</dbReference>
<name>A0A644SDI8_CAMCO</name>
<accession>A0A644SDI8</accession>
<dbReference type="Proteomes" id="UP000576616">
    <property type="component" value="Unassembled WGS sequence"/>
</dbReference>
<evidence type="ECO:0000313" key="6">
    <source>
        <dbReference type="EMBL" id="EAJ9198353.1"/>
    </source>
</evidence>
<dbReference type="EMBL" id="AABKAB010000014">
    <property type="protein sequence ID" value="EAH8157720.1"/>
    <property type="molecule type" value="Genomic_DNA"/>
</dbReference>
<protein>
    <submittedName>
        <fullName evidence="6">Beta-ketoacyl-ACP synthase III</fullName>
    </submittedName>
</protein>
<dbReference type="GO" id="GO:0044550">
    <property type="term" value="P:secondary metabolite biosynthetic process"/>
    <property type="evidence" value="ECO:0007669"/>
    <property type="project" value="TreeGrafter"/>
</dbReference>
<organism evidence="6 7">
    <name type="scientific">Campylobacter coli</name>
    <dbReference type="NCBI Taxonomy" id="195"/>
    <lineage>
        <taxon>Bacteria</taxon>
        <taxon>Pseudomonadati</taxon>
        <taxon>Campylobacterota</taxon>
        <taxon>Epsilonproteobacteria</taxon>
        <taxon>Campylobacterales</taxon>
        <taxon>Campylobacteraceae</taxon>
        <taxon>Campylobacter</taxon>
    </lineage>
</organism>
<dbReference type="Proteomes" id="UP000382436">
    <property type="component" value="Unassembled WGS sequence"/>
</dbReference>